<reference evidence="2 3" key="1">
    <citation type="submission" date="2020-04" db="EMBL/GenBank/DDBJ databases">
        <title>Flammeovirga sp. SR4, a novel species isolated from seawater.</title>
        <authorList>
            <person name="Wang X."/>
        </authorList>
    </citation>
    <scope>NUCLEOTIDE SEQUENCE [LARGE SCALE GENOMIC DNA]</scope>
    <source>
        <strain evidence="2 3">ATCC 23126</strain>
    </source>
</reference>
<dbReference type="Pfam" id="PF16261">
    <property type="entry name" value="DUF4915"/>
    <property type="match status" value="1"/>
</dbReference>
<evidence type="ECO:0000259" key="1">
    <source>
        <dbReference type="Pfam" id="PF16261"/>
    </source>
</evidence>
<feature type="domain" description="Conserved hypothetical protein CHP03032" evidence="1">
    <location>
        <begin position="14"/>
        <end position="156"/>
    </location>
</feature>
<dbReference type="InterPro" id="IPR017481">
    <property type="entry name" value="CHP03032"/>
</dbReference>
<comment type="caution">
    <text evidence="2">The sequence shown here is derived from an EMBL/GenBank/DDBJ whole genome shotgun (WGS) entry which is preliminary data.</text>
</comment>
<dbReference type="Proteomes" id="UP000576082">
    <property type="component" value="Unassembled WGS sequence"/>
</dbReference>
<name>A0A7X9P035_9BACT</name>
<proteinExistence type="predicted"/>
<organism evidence="2 3">
    <name type="scientific">Flammeovirga aprica JL-4</name>
    <dbReference type="NCBI Taxonomy" id="694437"/>
    <lineage>
        <taxon>Bacteria</taxon>
        <taxon>Pseudomonadati</taxon>
        <taxon>Bacteroidota</taxon>
        <taxon>Cytophagia</taxon>
        <taxon>Cytophagales</taxon>
        <taxon>Flammeovirgaceae</taxon>
        <taxon>Flammeovirga</taxon>
    </lineage>
</organism>
<evidence type="ECO:0000313" key="2">
    <source>
        <dbReference type="EMBL" id="NME66955.1"/>
    </source>
</evidence>
<accession>A0A7X9P035</accession>
<gene>
    <name evidence="2" type="ORF">HHU12_03155</name>
</gene>
<dbReference type="AlphaFoldDB" id="A0A7X9P035"/>
<dbReference type="RefSeq" id="WP_169654926.1">
    <property type="nucleotide sequence ID" value="NZ_JABANE010000006.1"/>
</dbReference>
<sequence>MKNIAPFACTFTPHIPELLQQLNCSIGISTYQAGKLVLISPKDNEHLVQLPRTFHKPMGIAKHPSDANKIALACRDEVIVFKNNAELAQFYPKAPNKYDGLFLPTVTYKTNFLDIHDLEFGKDGIYGVNTLFSCIMKLSEDFNFEPYWKPSFISAL</sequence>
<dbReference type="EMBL" id="JABANE010000006">
    <property type="protein sequence ID" value="NME66955.1"/>
    <property type="molecule type" value="Genomic_DNA"/>
</dbReference>
<keyword evidence="3" id="KW-1185">Reference proteome</keyword>
<protein>
    <submittedName>
        <fullName evidence="2">DUF4915 domain-containing protein</fullName>
    </submittedName>
</protein>
<evidence type="ECO:0000313" key="3">
    <source>
        <dbReference type="Proteomes" id="UP000576082"/>
    </source>
</evidence>